<evidence type="ECO:0000313" key="1">
    <source>
        <dbReference type="EMBL" id="RFU71143.1"/>
    </source>
</evidence>
<dbReference type="RefSeq" id="WP_117325369.1">
    <property type="nucleotide sequence ID" value="NZ_QVTE01000008.1"/>
</dbReference>
<proteinExistence type="predicted"/>
<dbReference type="Proteomes" id="UP000264541">
    <property type="component" value="Unassembled WGS sequence"/>
</dbReference>
<gene>
    <name evidence="1" type="ORF">D0469_04180</name>
</gene>
<name>A0A372LSI4_9BACI</name>
<organism evidence="1 2">
    <name type="scientific">Peribacillus saganii</name>
    <dbReference type="NCBI Taxonomy" id="2303992"/>
    <lineage>
        <taxon>Bacteria</taxon>
        <taxon>Bacillati</taxon>
        <taxon>Bacillota</taxon>
        <taxon>Bacilli</taxon>
        <taxon>Bacillales</taxon>
        <taxon>Bacillaceae</taxon>
        <taxon>Peribacillus</taxon>
    </lineage>
</organism>
<keyword evidence="2" id="KW-1185">Reference proteome</keyword>
<dbReference type="EMBL" id="QVTE01000008">
    <property type="protein sequence ID" value="RFU71143.1"/>
    <property type="molecule type" value="Genomic_DNA"/>
</dbReference>
<comment type="caution">
    <text evidence="1">The sequence shown here is derived from an EMBL/GenBank/DDBJ whole genome shotgun (WGS) entry which is preliminary data.</text>
</comment>
<protein>
    <recommendedName>
        <fullName evidence="3">N-acetyltransferase</fullName>
    </recommendedName>
</protein>
<reference evidence="1 2" key="1">
    <citation type="submission" date="2018-08" db="EMBL/GenBank/DDBJ databases">
        <title>Bacillus chawlae sp. nov., Bacillus glennii sp. nov., and Bacillus saganii sp. nov. Isolated from the Vehicle Assembly Building at Kennedy Space Center where the Viking Spacecraft were Assembled.</title>
        <authorList>
            <person name="Seuylemezian A."/>
            <person name="Vaishampayan P."/>
        </authorList>
    </citation>
    <scope>NUCLEOTIDE SEQUENCE [LARGE SCALE GENOMIC DNA]</scope>
    <source>
        <strain evidence="1 2">V47-23a</strain>
    </source>
</reference>
<dbReference type="OrthoDB" id="452315at2"/>
<sequence length="175" mass="20650">MKDYKTERVVILKCSLDMGKSIILYRNELVRRSPIEIPDEWPSYSFRGILPCYLEQIENGNGALKTWIAADLLGKRMIGDLMLDEIKGQPNHGYFEMHFIDKEAESAFLRECMLLFLHYIVVQYPKKLKAIFTISHAKETYRNSFLRDCGFHQYEDDGLFLTWKLDITDKEINRE</sequence>
<accession>A0A372LSI4</accession>
<dbReference type="AlphaFoldDB" id="A0A372LSI4"/>
<evidence type="ECO:0000313" key="2">
    <source>
        <dbReference type="Proteomes" id="UP000264541"/>
    </source>
</evidence>
<evidence type="ECO:0008006" key="3">
    <source>
        <dbReference type="Google" id="ProtNLM"/>
    </source>
</evidence>